<keyword evidence="2" id="KW-1133">Transmembrane helix</keyword>
<dbReference type="Proteomes" id="UP000284057">
    <property type="component" value="Unassembled WGS sequence"/>
</dbReference>
<evidence type="ECO:0000256" key="1">
    <source>
        <dbReference type="SAM" id="MobiDB-lite"/>
    </source>
</evidence>
<feature type="region of interest" description="Disordered" evidence="1">
    <location>
        <begin position="40"/>
        <end position="60"/>
    </location>
</feature>
<reference evidence="4 5" key="1">
    <citation type="submission" date="2018-09" db="EMBL/GenBank/DDBJ databases">
        <title>Isolation, diversity and antifungal activity of actinobacteria from wheat.</title>
        <authorList>
            <person name="Han C."/>
        </authorList>
    </citation>
    <scope>NUCLEOTIDE SEQUENCE [LARGE SCALE GENOMIC DNA]</scope>
    <source>
        <strain evidence="4 5">NEAU-YY265</strain>
    </source>
</reference>
<protein>
    <submittedName>
        <fullName evidence="4">SHOCT domain-containing protein</fullName>
    </submittedName>
</protein>
<feature type="domain" description="SHOCT" evidence="3">
    <location>
        <begin position="59"/>
        <end position="84"/>
    </location>
</feature>
<evidence type="ECO:0000256" key="2">
    <source>
        <dbReference type="SAM" id="Phobius"/>
    </source>
</evidence>
<dbReference type="EMBL" id="QUAL01000190">
    <property type="protein sequence ID" value="RIQ18221.1"/>
    <property type="molecule type" value="Genomic_DNA"/>
</dbReference>
<comment type="caution">
    <text evidence="4">The sequence shown here is derived from an EMBL/GenBank/DDBJ whole genome shotgun (WGS) entry which is preliminary data.</text>
</comment>
<dbReference type="OrthoDB" id="3748887at2"/>
<feature type="transmembrane region" description="Helical" evidence="2">
    <location>
        <begin position="12"/>
        <end position="35"/>
    </location>
</feature>
<keyword evidence="2" id="KW-0472">Membrane</keyword>
<evidence type="ECO:0000313" key="4">
    <source>
        <dbReference type="EMBL" id="RIQ18221.1"/>
    </source>
</evidence>
<name>A0A418KKT5_9ACTN</name>
<accession>A0A418KKT5</accession>
<dbReference type="RefSeq" id="WP_119661911.1">
    <property type="nucleotide sequence ID" value="NZ_QUAL01000190.1"/>
</dbReference>
<gene>
    <name evidence="4" type="ORF">DY240_21590</name>
</gene>
<evidence type="ECO:0000259" key="3">
    <source>
        <dbReference type="Pfam" id="PF09851"/>
    </source>
</evidence>
<keyword evidence="5" id="KW-1185">Reference proteome</keyword>
<dbReference type="AlphaFoldDB" id="A0A418KKT5"/>
<dbReference type="Pfam" id="PF09851">
    <property type="entry name" value="SHOCT"/>
    <property type="match status" value="1"/>
</dbReference>
<proteinExistence type="predicted"/>
<dbReference type="InterPro" id="IPR018649">
    <property type="entry name" value="SHOCT"/>
</dbReference>
<keyword evidence="2" id="KW-0812">Transmembrane</keyword>
<evidence type="ECO:0000313" key="5">
    <source>
        <dbReference type="Proteomes" id="UP000284057"/>
    </source>
</evidence>
<sequence>MFWYSDHMSGWGYVLMTFSMVIFWGLVIAGVVALVRYPDRSGDTGRGQGTTPAAPRPAPEEILAERFARGEIDEEEYARRRAALHAAHPS</sequence>
<organism evidence="4 5">
    <name type="scientific">Jiangella rhizosphaerae</name>
    <dbReference type="NCBI Taxonomy" id="2293569"/>
    <lineage>
        <taxon>Bacteria</taxon>
        <taxon>Bacillati</taxon>
        <taxon>Actinomycetota</taxon>
        <taxon>Actinomycetes</taxon>
        <taxon>Jiangellales</taxon>
        <taxon>Jiangellaceae</taxon>
        <taxon>Jiangella</taxon>
    </lineage>
</organism>